<reference evidence="2 3" key="1">
    <citation type="submission" date="2018-08" db="EMBL/GenBank/DDBJ databases">
        <title>Murine metabolic-syndrome-specific gut microbial biobank.</title>
        <authorList>
            <person name="Liu C."/>
        </authorList>
    </citation>
    <scope>NUCLEOTIDE SEQUENCE [LARGE SCALE GENOMIC DNA]</scope>
    <source>
        <strain evidence="2 3">X69</strain>
    </source>
</reference>
<accession>A0A845RET2</accession>
<dbReference type="AlphaFoldDB" id="A0A845RET2"/>
<name>A0A845RET2_9FIRM</name>
<sequence length="171" mass="18993">MGLLVDEITEEALLSQEECGYLRFAIEKALKLMEEKTGSHSDEYMSAADEDYKLLMDSIESVLAFIKEDAESRSTGNINESDEEYESLGATVESALNLIEKRAGSHSENPASEGEVKDEITKLQENLDQLTETMGQLIDVAERLKEKITPDLAAAILEKLEQQNEDDSTIS</sequence>
<dbReference type="EMBL" id="QXWZ01000001">
    <property type="protein sequence ID" value="NBI77345.1"/>
    <property type="molecule type" value="Genomic_DNA"/>
</dbReference>
<feature type="region of interest" description="Disordered" evidence="1">
    <location>
        <begin position="99"/>
        <end position="118"/>
    </location>
</feature>
<evidence type="ECO:0000313" key="2">
    <source>
        <dbReference type="EMBL" id="NBI77345.1"/>
    </source>
</evidence>
<dbReference type="Proteomes" id="UP000446348">
    <property type="component" value="Unassembled WGS sequence"/>
</dbReference>
<protein>
    <submittedName>
        <fullName evidence="2">Uncharacterized protein</fullName>
    </submittedName>
</protein>
<evidence type="ECO:0000313" key="3">
    <source>
        <dbReference type="Proteomes" id="UP000446348"/>
    </source>
</evidence>
<gene>
    <name evidence="2" type="ORF">D3Z39_00390</name>
</gene>
<proteinExistence type="predicted"/>
<organism evidence="2 3">
    <name type="scientific">Anaerotruncus colihominis</name>
    <dbReference type="NCBI Taxonomy" id="169435"/>
    <lineage>
        <taxon>Bacteria</taxon>
        <taxon>Bacillati</taxon>
        <taxon>Bacillota</taxon>
        <taxon>Clostridia</taxon>
        <taxon>Eubacteriales</taxon>
        <taxon>Oscillospiraceae</taxon>
        <taxon>Anaerotruncus</taxon>
    </lineage>
</organism>
<evidence type="ECO:0000256" key="1">
    <source>
        <dbReference type="SAM" id="MobiDB-lite"/>
    </source>
</evidence>
<comment type="caution">
    <text evidence="2">The sequence shown here is derived from an EMBL/GenBank/DDBJ whole genome shotgun (WGS) entry which is preliminary data.</text>
</comment>